<protein>
    <recommendedName>
        <fullName evidence="2">Proteasome inhibitor PI31 subunit</fullName>
    </recommendedName>
</protein>
<dbReference type="OrthoDB" id="68090at2759"/>
<dbReference type="InParanoid" id="A0A7R8UAF8"/>
<evidence type="ECO:0000313" key="6">
    <source>
        <dbReference type="EMBL" id="CAD7077094.1"/>
    </source>
</evidence>
<evidence type="ECO:0000256" key="1">
    <source>
        <dbReference type="ARBA" id="ARBA00006405"/>
    </source>
</evidence>
<reference evidence="6 7" key="1">
    <citation type="submission" date="2020-11" db="EMBL/GenBank/DDBJ databases">
        <authorList>
            <person name="Wallbank WR R."/>
            <person name="Pardo Diaz C."/>
            <person name="Kozak K."/>
            <person name="Martin S."/>
            <person name="Jiggins C."/>
            <person name="Moest M."/>
            <person name="Warren A I."/>
            <person name="Generalovic N T."/>
            <person name="Byers J.R.P. K."/>
            <person name="Montejo-Kovacevich G."/>
            <person name="Yen C E."/>
        </authorList>
    </citation>
    <scope>NUCLEOTIDE SEQUENCE [LARGE SCALE GENOMIC DNA]</scope>
</reference>
<evidence type="ECO:0000256" key="2">
    <source>
        <dbReference type="ARBA" id="ARBA00015575"/>
    </source>
</evidence>
<dbReference type="GO" id="GO:0000502">
    <property type="term" value="C:proteasome complex"/>
    <property type="evidence" value="ECO:0007669"/>
    <property type="project" value="UniProtKB-KW"/>
</dbReference>
<evidence type="ECO:0000256" key="3">
    <source>
        <dbReference type="ARBA" id="ARBA00022942"/>
    </source>
</evidence>
<feature type="region of interest" description="Disordered" evidence="4">
    <location>
        <begin position="154"/>
        <end position="228"/>
    </location>
</feature>
<dbReference type="InterPro" id="IPR045128">
    <property type="entry name" value="PI31-like"/>
</dbReference>
<dbReference type="InterPro" id="IPR021625">
    <property type="entry name" value="PI31_Prot_N"/>
</dbReference>
<feature type="compositionally biased region" description="Pro residues" evidence="4">
    <location>
        <begin position="422"/>
        <end position="438"/>
    </location>
</feature>
<dbReference type="FunCoup" id="A0A7R8UAF8">
    <property type="interactions" value="495"/>
</dbReference>
<gene>
    <name evidence="6" type="ORF">HERILL_LOCUS469</name>
</gene>
<accession>A0A7R8UAF8</accession>
<organism evidence="6 7">
    <name type="scientific">Hermetia illucens</name>
    <name type="common">Black soldier fly</name>
    <dbReference type="NCBI Taxonomy" id="343691"/>
    <lineage>
        <taxon>Eukaryota</taxon>
        <taxon>Metazoa</taxon>
        <taxon>Ecdysozoa</taxon>
        <taxon>Arthropoda</taxon>
        <taxon>Hexapoda</taxon>
        <taxon>Insecta</taxon>
        <taxon>Pterygota</taxon>
        <taxon>Neoptera</taxon>
        <taxon>Endopterygota</taxon>
        <taxon>Diptera</taxon>
        <taxon>Brachycera</taxon>
        <taxon>Stratiomyomorpha</taxon>
        <taxon>Stratiomyidae</taxon>
        <taxon>Hermetiinae</taxon>
        <taxon>Hermetia</taxon>
    </lineage>
</organism>
<feature type="region of interest" description="Disordered" evidence="4">
    <location>
        <begin position="476"/>
        <end position="528"/>
    </location>
</feature>
<feature type="domain" description="PI31 proteasome regulator N-terminal" evidence="5">
    <location>
        <begin position="19"/>
        <end position="154"/>
    </location>
</feature>
<feature type="compositionally biased region" description="Pro residues" evidence="4">
    <location>
        <begin position="511"/>
        <end position="520"/>
    </location>
</feature>
<dbReference type="PANTHER" id="PTHR13266">
    <property type="entry name" value="PROTEASOME INHIBITOR"/>
    <property type="match status" value="1"/>
</dbReference>
<keyword evidence="3" id="KW-0647">Proteasome</keyword>
<evidence type="ECO:0000256" key="4">
    <source>
        <dbReference type="SAM" id="MobiDB-lite"/>
    </source>
</evidence>
<dbReference type="Gene3D" id="3.40.1000.30">
    <property type="match status" value="2"/>
</dbReference>
<evidence type="ECO:0000313" key="7">
    <source>
        <dbReference type="Proteomes" id="UP000594454"/>
    </source>
</evidence>
<proteinExistence type="inferred from homology"/>
<sequence>MSSTYDYYGWDLLYKSVCSTLENESEIILVLAHWFLTKNALFRCIGVGQDKTLGPDDVGSELLPEGWNASNNKYALRYRYGDDVYILLGVKTGNNFVLNLLDSKSGNVSNLSICPTNVVKERMGPLPIMIPTVNLILNRMKRKLLNPVFNGSKKKMETQTKAARARSRAPPVPTMLPEASTRRDPLRNVGRGDLGPLDRGGGGRIVTTPEMLFGPPGGRYNPSLRRPPRARVGPFGPSDPDYPFDYSQSGCTMSSTYDYYGWDLLHKTVCSKLENEFDIILVLAHWFLTKNALFRCIGIGDDKTLGPDDVGSELLPEGWNASNNKYALRYRYGDDVYILLGVKTENNFVLNLLDSKSRNVSNLSICPTNVVKESMGPLPVMIPTVNLILDRMKRELLDPVFSGSKKEMETQTEAARARSRSPPVPTILPEARFPPDPLAIPSTRRDPLRDVGRGDLDPLGRGGGGMIFTPPGMPFGPPGGGFNPALRRPPGARFDPFGPPDPDRPFGRNPNPNPDVFRPPPDYDDMYM</sequence>
<dbReference type="AlphaFoldDB" id="A0A7R8UAF8"/>
<comment type="similarity">
    <text evidence="1">Belongs to the proteasome inhibitor PI31 family.</text>
</comment>
<feature type="domain" description="PI31 proteasome regulator N-terminal" evidence="5">
    <location>
        <begin position="271"/>
        <end position="407"/>
    </location>
</feature>
<dbReference type="EMBL" id="LR899009">
    <property type="protein sequence ID" value="CAD7077094.1"/>
    <property type="molecule type" value="Genomic_DNA"/>
</dbReference>
<dbReference type="GO" id="GO:0004866">
    <property type="term" value="F:endopeptidase inhibitor activity"/>
    <property type="evidence" value="ECO:0007669"/>
    <property type="project" value="InterPro"/>
</dbReference>
<keyword evidence="7" id="KW-1185">Reference proteome</keyword>
<name>A0A7R8UAF8_HERIL</name>
<feature type="region of interest" description="Disordered" evidence="4">
    <location>
        <begin position="404"/>
        <end position="460"/>
    </location>
</feature>
<dbReference type="GO" id="GO:0043161">
    <property type="term" value="P:proteasome-mediated ubiquitin-dependent protein catabolic process"/>
    <property type="evidence" value="ECO:0007669"/>
    <property type="project" value="InterPro"/>
</dbReference>
<dbReference type="GO" id="GO:0070628">
    <property type="term" value="F:proteasome binding"/>
    <property type="evidence" value="ECO:0007669"/>
    <property type="project" value="InterPro"/>
</dbReference>
<evidence type="ECO:0000259" key="5">
    <source>
        <dbReference type="Pfam" id="PF11566"/>
    </source>
</evidence>
<dbReference type="Pfam" id="PF11566">
    <property type="entry name" value="PI31_Prot_N"/>
    <property type="match status" value="2"/>
</dbReference>
<dbReference type="Proteomes" id="UP000594454">
    <property type="component" value="Chromosome 1"/>
</dbReference>
<dbReference type="PANTHER" id="PTHR13266:SF1">
    <property type="entry name" value="PROTEASOME INHIBITOR PI31 SUBUNIT"/>
    <property type="match status" value="1"/>
</dbReference>
<feature type="compositionally biased region" description="Basic and acidic residues" evidence="4">
    <location>
        <begin position="443"/>
        <end position="458"/>
    </location>
</feature>